<dbReference type="AlphaFoldDB" id="A0A9X2S0B4"/>
<evidence type="ECO:0000313" key="1">
    <source>
        <dbReference type="EMBL" id="MCQ8835245.1"/>
    </source>
</evidence>
<organism evidence="1 2">
    <name type="scientific">Streptomyces malaysiensis subsp. samsunensis</name>
    <dbReference type="NCBI Taxonomy" id="459658"/>
    <lineage>
        <taxon>Bacteria</taxon>
        <taxon>Bacillati</taxon>
        <taxon>Actinomycetota</taxon>
        <taxon>Actinomycetes</taxon>
        <taxon>Kitasatosporales</taxon>
        <taxon>Streptomycetaceae</taxon>
        <taxon>Streptomyces</taxon>
        <taxon>Streptomyces violaceusniger group</taxon>
    </lineage>
</organism>
<accession>A0A9X2S0B4</accession>
<evidence type="ECO:0000313" key="2">
    <source>
        <dbReference type="Proteomes" id="UP001142400"/>
    </source>
</evidence>
<comment type="caution">
    <text evidence="1">The sequence shown here is derived from an EMBL/GenBank/DDBJ whole genome shotgun (WGS) entry which is preliminary data.</text>
</comment>
<reference evidence="1" key="1">
    <citation type="submission" date="2022-06" db="EMBL/GenBank/DDBJ databases">
        <title>WGS of actinobacteria.</title>
        <authorList>
            <person name="Thawai C."/>
        </authorList>
    </citation>
    <scope>NUCLEOTIDE SEQUENCE</scope>
    <source>
        <strain evidence="1">DSM 42010</strain>
    </source>
</reference>
<name>A0A9X2S0B4_STRMQ</name>
<dbReference type="RefSeq" id="WP_257635425.1">
    <property type="nucleotide sequence ID" value="NZ_JANIIC010000073.1"/>
</dbReference>
<gene>
    <name evidence="1" type="ORF">NQU54_40970</name>
</gene>
<sequence>MFFDESGLSLLPHVRHTYAPRGRTRTLRHRLSWKRASMAAAPGYHAADAERGPRRCFHLKPGTYDTATLIEVLEQVRTF</sequence>
<keyword evidence="2" id="KW-1185">Reference proteome</keyword>
<protein>
    <submittedName>
        <fullName evidence="1">Transposase</fullName>
    </submittedName>
</protein>
<dbReference type="EMBL" id="JANIIC010000073">
    <property type="protein sequence ID" value="MCQ8835245.1"/>
    <property type="molecule type" value="Genomic_DNA"/>
</dbReference>
<proteinExistence type="predicted"/>
<dbReference type="Proteomes" id="UP001142400">
    <property type="component" value="Unassembled WGS sequence"/>
</dbReference>